<organism evidence="2 3">
    <name type="scientific">Plectus sambesii</name>
    <dbReference type="NCBI Taxonomy" id="2011161"/>
    <lineage>
        <taxon>Eukaryota</taxon>
        <taxon>Metazoa</taxon>
        <taxon>Ecdysozoa</taxon>
        <taxon>Nematoda</taxon>
        <taxon>Chromadorea</taxon>
        <taxon>Plectida</taxon>
        <taxon>Plectina</taxon>
        <taxon>Plectoidea</taxon>
        <taxon>Plectidae</taxon>
        <taxon>Plectus</taxon>
    </lineage>
</organism>
<evidence type="ECO:0000313" key="3">
    <source>
        <dbReference type="WBParaSite" id="PSAMB.scaffold396size53367.g5476.t1"/>
    </source>
</evidence>
<feature type="region of interest" description="Disordered" evidence="1">
    <location>
        <begin position="1"/>
        <end position="27"/>
    </location>
</feature>
<evidence type="ECO:0000256" key="1">
    <source>
        <dbReference type="SAM" id="MobiDB-lite"/>
    </source>
</evidence>
<sequence>MINADNTVGNGSRRDRRRDKDASGGVPAADYPLIAVRSVVAFPPFSFSRPLAVSWRRVQSYGPRPSVPGRWSLALALAVAAANNSRPTTSCDAR</sequence>
<protein>
    <submittedName>
        <fullName evidence="3">Uncharacterized protein</fullName>
    </submittedName>
</protein>
<accession>A0A914WET8</accession>
<feature type="compositionally biased region" description="Polar residues" evidence="1">
    <location>
        <begin position="1"/>
        <end position="10"/>
    </location>
</feature>
<dbReference type="Proteomes" id="UP000887566">
    <property type="component" value="Unplaced"/>
</dbReference>
<keyword evidence="2" id="KW-1185">Reference proteome</keyword>
<name>A0A914WET8_9BILA</name>
<reference evidence="3" key="1">
    <citation type="submission" date="2022-11" db="UniProtKB">
        <authorList>
            <consortium name="WormBaseParasite"/>
        </authorList>
    </citation>
    <scope>IDENTIFICATION</scope>
</reference>
<dbReference type="AlphaFoldDB" id="A0A914WET8"/>
<dbReference type="WBParaSite" id="PSAMB.scaffold396size53367.g5476.t1">
    <property type="protein sequence ID" value="PSAMB.scaffold396size53367.g5476.t1"/>
    <property type="gene ID" value="PSAMB.scaffold396size53367.g5476"/>
</dbReference>
<evidence type="ECO:0000313" key="2">
    <source>
        <dbReference type="Proteomes" id="UP000887566"/>
    </source>
</evidence>
<proteinExistence type="predicted"/>